<evidence type="ECO:0000313" key="3">
    <source>
        <dbReference type="EMBL" id="GAP44890.1"/>
    </source>
</evidence>
<dbReference type="Pfam" id="PF01551">
    <property type="entry name" value="Peptidase_M23"/>
    <property type="match status" value="1"/>
</dbReference>
<dbReference type="InterPro" id="IPR050570">
    <property type="entry name" value="Cell_wall_metabolism_enzyme"/>
</dbReference>
<dbReference type="CDD" id="cd12797">
    <property type="entry name" value="M23_peptidase"/>
    <property type="match status" value="1"/>
</dbReference>
<dbReference type="InterPro" id="IPR016047">
    <property type="entry name" value="M23ase_b-sheet_dom"/>
</dbReference>
<dbReference type="PANTHER" id="PTHR21666">
    <property type="entry name" value="PEPTIDASE-RELATED"/>
    <property type="match status" value="1"/>
</dbReference>
<dbReference type="PATRIC" id="fig|1678841.3.peg.3452"/>
<dbReference type="STRING" id="1678841.TBC1_12704"/>
<dbReference type="AlphaFoldDB" id="A0A0S7BVH2"/>
<protein>
    <submittedName>
        <fullName evidence="3">Murein DD-endopeptidase MepM and murein hydrolase activator NlpD</fullName>
    </submittedName>
</protein>
<dbReference type="Proteomes" id="UP000053091">
    <property type="component" value="Unassembled WGS sequence"/>
</dbReference>
<dbReference type="PANTHER" id="PTHR21666:SF286">
    <property type="entry name" value="LIPOPROTEIN NLPD"/>
    <property type="match status" value="1"/>
</dbReference>
<sequence length="349" mass="39669">MLILQSPGKNKPIICLSPDYNFFLCSMAKVRYHFNTKSLKIEKVKVTFKQRLLRLLSVIATGMVFAAVVLLFAYNFIESPKERILQREIDQYKLQFAILNDRLDKVQAVVSDLQDRDDNIYRVIFESEPIPSSVRKAGFGGTDRYARLEGFRNSDIIINTTRKLDVLTSQLYVQSKSFDEVFELAKRKEELIASIPAIQPVSNTDLRRIGSYFGYRTDPFYKVTKFHEGIDFTAPVGTEIYATGDGTVTGIEYSRSGYGNCIVINHGFGYETLYAHLSKMSVKKGQKVKRGQVIGFVGNTGKSTSPHLHYEVRKGGRAVDPINFFFNDITPEEYAQMIELSQRPSQTLD</sequence>
<dbReference type="EMBL" id="DF968183">
    <property type="protein sequence ID" value="GAP44890.1"/>
    <property type="molecule type" value="Genomic_DNA"/>
</dbReference>
<dbReference type="FunFam" id="2.70.70.10:FF:000006">
    <property type="entry name" value="M23 family peptidase"/>
    <property type="match status" value="1"/>
</dbReference>
<evidence type="ECO:0000259" key="2">
    <source>
        <dbReference type="Pfam" id="PF01551"/>
    </source>
</evidence>
<gene>
    <name evidence="3" type="ORF">TBC1_12704</name>
</gene>
<feature type="domain" description="M23ase beta-sheet core" evidence="2">
    <location>
        <begin position="225"/>
        <end position="321"/>
    </location>
</feature>
<feature type="transmembrane region" description="Helical" evidence="1">
    <location>
        <begin position="52"/>
        <end position="77"/>
    </location>
</feature>
<keyword evidence="1" id="KW-0812">Transmembrane</keyword>
<keyword evidence="4" id="KW-1185">Reference proteome</keyword>
<evidence type="ECO:0000256" key="1">
    <source>
        <dbReference type="SAM" id="Phobius"/>
    </source>
</evidence>
<keyword evidence="1" id="KW-1133">Transmembrane helix</keyword>
<reference evidence="3" key="1">
    <citation type="journal article" date="2015" name="Genome Announc.">
        <title>Draft Genome Sequence of Bacteroidales Strain TBC1, a Novel Isolate from a Methanogenic Wastewater Treatment System.</title>
        <authorList>
            <person name="Tourlousse D.M."/>
            <person name="Matsuura N."/>
            <person name="Sun L."/>
            <person name="Toyonaga M."/>
            <person name="Kuroda K."/>
            <person name="Ohashi A."/>
            <person name="Cruz R."/>
            <person name="Yamaguchi T."/>
            <person name="Sekiguchi Y."/>
        </authorList>
    </citation>
    <scope>NUCLEOTIDE SEQUENCE [LARGE SCALE GENOMIC DNA]</scope>
    <source>
        <strain evidence="3">TBC1</strain>
    </source>
</reference>
<dbReference type="SUPFAM" id="SSF51261">
    <property type="entry name" value="Duplicated hybrid motif"/>
    <property type="match status" value="1"/>
</dbReference>
<proteinExistence type="predicted"/>
<organism evidence="3">
    <name type="scientific">Lentimicrobium saccharophilum</name>
    <dbReference type="NCBI Taxonomy" id="1678841"/>
    <lineage>
        <taxon>Bacteria</taxon>
        <taxon>Pseudomonadati</taxon>
        <taxon>Bacteroidota</taxon>
        <taxon>Bacteroidia</taxon>
        <taxon>Bacteroidales</taxon>
        <taxon>Lentimicrobiaceae</taxon>
        <taxon>Lentimicrobium</taxon>
    </lineage>
</organism>
<name>A0A0S7BVH2_9BACT</name>
<dbReference type="InterPro" id="IPR011055">
    <property type="entry name" value="Dup_hybrid_motif"/>
</dbReference>
<keyword evidence="1" id="KW-0472">Membrane</keyword>
<evidence type="ECO:0000313" key="4">
    <source>
        <dbReference type="Proteomes" id="UP000053091"/>
    </source>
</evidence>
<accession>A0A0S7BVH2</accession>
<dbReference type="GO" id="GO:0004222">
    <property type="term" value="F:metalloendopeptidase activity"/>
    <property type="evidence" value="ECO:0007669"/>
    <property type="project" value="TreeGrafter"/>
</dbReference>
<keyword evidence="3" id="KW-0378">Hydrolase</keyword>
<dbReference type="Gene3D" id="2.70.70.10">
    <property type="entry name" value="Glucose Permease (Domain IIA)"/>
    <property type="match status" value="1"/>
</dbReference>